<organism evidence="1 2">
    <name type="scientific">Nepenthes gracilis</name>
    <name type="common">Slender pitcher plant</name>
    <dbReference type="NCBI Taxonomy" id="150966"/>
    <lineage>
        <taxon>Eukaryota</taxon>
        <taxon>Viridiplantae</taxon>
        <taxon>Streptophyta</taxon>
        <taxon>Embryophyta</taxon>
        <taxon>Tracheophyta</taxon>
        <taxon>Spermatophyta</taxon>
        <taxon>Magnoliopsida</taxon>
        <taxon>eudicotyledons</taxon>
        <taxon>Gunneridae</taxon>
        <taxon>Pentapetalae</taxon>
        <taxon>Caryophyllales</taxon>
        <taxon>Nepenthaceae</taxon>
        <taxon>Nepenthes</taxon>
    </lineage>
</organism>
<dbReference type="EMBL" id="BSYO01000026">
    <property type="protein sequence ID" value="GMH23687.1"/>
    <property type="molecule type" value="Genomic_DNA"/>
</dbReference>
<keyword evidence="2" id="KW-1185">Reference proteome</keyword>
<dbReference type="AlphaFoldDB" id="A0AAD3T7Z2"/>
<sequence length="97" mass="11563">MATSGARCRSRRREERWAACGPRDGRERNGAVRMLRDILSSDLQNHKPIGHWIWTWTWNWIWTRHPAIGFYLRSQADRALDLDLESDSDLDSDRHRF</sequence>
<name>A0AAD3T7Z2_NEPGR</name>
<protein>
    <submittedName>
        <fullName evidence="1">Uncharacterized protein</fullName>
    </submittedName>
</protein>
<accession>A0AAD3T7Z2</accession>
<dbReference type="Proteomes" id="UP001279734">
    <property type="component" value="Unassembled WGS sequence"/>
</dbReference>
<reference evidence="1" key="1">
    <citation type="submission" date="2023-05" db="EMBL/GenBank/DDBJ databases">
        <title>Nepenthes gracilis genome sequencing.</title>
        <authorList>
            <person name="Fukushima K."/>
        </authorList>
    </citation>
    <scope>NUCLEOTIDE SEQUENCE</scope>
    <source>
        <strain evidence="1">SING2019-196</strain>
    </source>
</reference>
<evidence type="ECO:0000313" key="1">
    <source>
        <dbReference type="EMBL" id="GMH23687.1"/>
    </source>
</evidence>
<gene>
    <name evidence="1" type="ORF">Nepgr_025530</name>
</gene>
<evidence type="ECO:0000313" key="2">
    <source>
        <dbReference type="Proteomes" id="UP001279734"/>
    </source>
</evidence>
<proteinExistence type="predicted"/>
<comment type="caution">
    <text evidence="1">The sequence shown here is derived from an EMBL/GenBank/DDBJ whole genome shotgun (WGS) entry which is preliminary data.</text>
</comment>